<evidence type="ECO:0000256" key="4">
    <source>
        <dbReference type="ARBA" id="ARBA00022989"/>
    </source>
</evidence>
<evidence type="ECO:0000256" key="3">
    <source>
        <dbReference type="ARBA" id="ARBA00022692"/>
    </source>
</evidence>
<keyword evidence="3 6" id="KW-0812">Transmembrane</keyword>
<name>A0A2H0VGT6_9BACT</name>
<reference evidence="8" key="1">
    <citation type="submission" date="2017-09" db="EMBL/GenBank/DDBJ databases">
        <title>Depth-based differentiation of microbial function through sediment-hosted aquifers and enrichment of novel symbionts in the deep terrestrial subsurface.</title>
        <authorList>
            <person name="Probst A.J."/>
            <person name="Ladd B."/>
            <person name="Jarett J.K."/>
            <person name="Geller-Mcgrath D.E."/>
            <person name="Sieber C.M.K."/>
            <person name="Emerson J.B."/>
            <person name="Anantharaman K."/>
            <person name="Thomas B.C."/>
            <person name="Malmstrom R."/>
            <person name="Stieglmeier M."/>
            <person name="Klingl A."/>
            <person name="Woyke T."/>
            <person name="Ryan C.M."/>
            <person name="Banfield J.F."/>
        </authorList>
    </citation>
    <scope>NUCLEOTIDE SEQUENCE [LARGE SCALE GENOMIC DNA]</scope>
</reference>
<keyword evidence="2" id="KW-0488">Methylation</keyword>
<evidence type="ECO:0000256" key="2">
    <source>
        <dbReference type="ARBA" id="ARBA00022481"/>
    </source>
</evidence>
<dbReference type="PROSITE" id="PS00409">
    <property type="entry name" value="PROKAR_NTER_METHYL"/>
    <property type="match status" value="1"/>
</dbReference>
<dbReference type="PANTHER" id="PTHR30093:SF44">
    <property type="entry name" value="TYPE II SECRETION SYSTEM CORE PROTEIN G"/>
    <property type="match status" value="1"/>
</dbReference>
<evidence type="ECO:0000313" key="8">
    <source>
        <dbReference type="Proteomes" id="UP000230557"/>
    </source>
</evidence>
<comment type="subcellular location">
    <subcellularLocation>
        <location evidence="1">Membrane</location>
        <topology evidence="1">Single-pass membrane protein</topology>
    </subcellularLocation>
</comment>
<evidence type="ECO:0000256" key="1">
    <source>
        <dbReference type="ARBA" id="ARBA00004167"/>
    </source>
</evidence>
<evidence type="ECO:0000256" key="6">
    <source>
        <dbReference type="SAM" id="Phobius"/>
    </source>
</evidence>
<evidence type="ECO:0000256" key="5">
    <source>
        <dbReference type="ARBA" id="ARBA00023136"/>
    </source>
</evidence>
<protein>
    <submittedName>
        <fullName evidence="7">Uncharacterized protein</fullName>
    </submittedName>
</protein>
<proteinExistence type="predicted"/>
<organism evidence="7 8">
    <name type="scientific">Candidatus Doudnabacteria bacterium CG10_big_fil_rev_8_21_14_0_10_41_10</name>
    <dbReference type="NCBI Taxonomy" id="1974551"/>
    <lineage>
        <taxon>Bacteria</taxon>
        <taxon>Candidatus Doudnaibacteriota</taxon>
    </lineage>
</organism>
<dbReference type="NCBIfam" id="TIGR02532">
    <property type="entry name" value="IV_pilin_GFxxxE"/>
    <property type="match status" value="1"/>
</dbReference>
<dbReference type="Gene3D" id="3.30.700.10">
    <property type="entry name" value="Glycoprotein, Type 4 Pilin"/>
    <property type="match status" value="1"/>
</dbReference>
<dbReference type="InterPro" id="IPR012902">
    <property type="entry name" value="N_methyl_site"/>
</dbReference>
<dbReference type="PANTHER" id="PTHR30093">
    <property type="entry name" value="GENERAL SECRETION PATHWAY PROTEIN G"/>
    <property type="match status" value="1"/>
</dbReference>
<dbReference type="AlphaFoldDB" id="A0A2H0VGT6"/>
<keyword evidence="5 6" id="KW-0472">Membrane</keyword>
<dbReference type="InterPro" id="IPR045584">
    <property type="entry name" value="Pilin-like"/>
</dbReference>
<dbReference type="SUPFAM" id="SSF54523">
    <property type="entry name" value="Pili subunits"/>
    <property type="match status" value="1"/>
</dbReference>
<dbReference type="Proteomes" id="UP000230557">
    <property type="component" value="Unassembled WGS sequence"/>
</dbReference>
<sequence length="172" mass="18667">MAKSKTKIAGFTLIELLVVIAIIGVLASIVSISVNSARAKAKVARVKSDLNQINLAMEFLFDDTGFYPNMVTDYPCVQNFANNEVYINDCAAGISCEDGSYSNWDGPYIGIVPPDPWGSDYLFDSDYTCYEEIDGCEGITSGTKVRAVVSYGPDATGLNVYNDDDIILVLCQ</sequence>
<dbReference type="EMBL" id="PFAJ01000007">
    <property type="protein sequence ID" value="PIR97569.1"/>
    <property type="molecule type" value="Genomic_DNA"/>
</dbReference>
<keyword evidence="4 6" id="KW-1133">Transmembrane helix</keyword>
<feature type="transmembrane region" description="Helical" evidence="6">
    <location>
        <begin position="12"/>
        <end position="34"/>
    </location>
</feature>
<dbReference type="Pfam" id="PF07963">
    <property type="entry name" value="N_methyl"/>
    <property type="match status" value="1"/>
</dbReference>
<accession>A0A2H0VGT6</accession>
<dbReference type="GO" id="GO:0016020">
    <property type="term" value="C:membrane"/>
    <property type="evidence" value="ECO:0007669"/>
    <property type="project" value="UniProtKB-SubCell"/>
</dbReference>
<gene>
    <name evidence="7" type="ORF">COT91_00635</name>
</gene>
<comment type="caution">
    <text evidence="7">The sequence shown here is derived from an EMBL/GenBank/DDBJ whole genome shotgun (WGS) entry which is preliminary data.</text>
</comment>
<evidence type="ECO:0000313" key="7">
    <source>
        <dbReference type="EMBL" id="PIR97569.1"/>
    </source>
</evidence>